<dbReference type="RefSeq" id="WP_147262878.1">
    <property type="nucleotide sequence ID" value="NZ_QNRK01000032.1"/>
</dbReference>
<feature type="signal peptide" evidence="2">
    <location>
        <begin position="1"/>
        <end position="23"/>
    </location>
</feature>
<dbReference type="EMBL" id="QNRK01000032">
    <property type="protein sequence ID" value="RBP06286.1"/>
    <property type="molecule type" value="Genomic_DNA"/>
</dbReference>
<dbReference type="Proteomes" id="UP000253529">
    <property type="component" value="Unassembled WGS sequence"/>
</dbReference>
<keyword evidence="4" id="KW-1185">Reference proteome</keyword>
<reference evidence="3 4" key="1">
    <citation type="submission" date="2018-06" db="EMBL/GenBank/DDBJ databases">
        <title>Genomic Encyclopedia of Type Strains, Phase IV (KMG-IV): sequencing the most valuable type-strain genomes for metagenomic binning, comparative biology and taxonomic classification.</title>
        <authorList>
            <person name="Goeker M."/>
        </authorList>
    </citation>
    <scope>NUCLEOTIDE SEQUENCE [LARGE SCALE GENOMIC DNA]</scope>
    <source>
        <strain evidence="3 4">DSM 24875</strain>
    </source>
</reference>
<proteinExistence type="predicted"/>
<keyword evidence="2" id="KW-0732">Signal</keyword>
<feature type="transmembrane region" description="Helical" evidence="1">
    <location>
        <begin position="131"/>
        <end position="148"/>
    </location>
</feature>
<dbReference type="AlphaFoldDB" id="A0A366EWJ8"/>
<sequence length="159" mass="16305">MRMQLLAAGCLAAALTASAPAGATLLDWSYAGASYSGSGTLTADSSGDVTAITGTFNGAIVTGLGSWGQPSNTISYPNQPYLDGNGLSFDTNDGNAWNIYNFLPSYYTASPYSGPSDYFGSFTLAAPAPELSTWAMLGLGFAGLAFAGHRSRRSATQTA</sequence>
<protein>
    <recommendedName>
        <fullName evidence="5">Secreted protein with PEP-CTERM sorting signal</fullName>
    </recommendedName>
</protein>
<evidence type="ECO:0000256" key="2">
    <source>
        <dbReference type="SAM" id="SignalP"/>
    </source>
</evidence>
<keyword evidence="1" id="KW-0812">Transmembrane</keyword>
<evidence type="ECO:0000313" key="3">
    <source>
        <dbReference type="EMBL" id="RBP06286.1"/>
    </source>
</evidence>
<evidence type="ECO:0000313" key="4">
    <source>
        <dbReference type="Proteomes" id="UP000253529"/>
    </source>
</evidence>
<name>A0A366EWJ8_9HYPH</name>
<feature type="chain" id="PRO_5016902038" description="Secreted protein with PEP-CTERM sorting signal" evidence="2">
    <location>
        <begin position="24"/>
        <end position="159"/>
    </location>
</feature>
<accession>A0A366EWJ8</accession>
<organism evidence="3 4">
    <name type="scientific">Roseiarcus fermentans</name>
    <dbReference type="NCBI Taxonomy" id="1473586"/>
    <lineage>
        <taxon>Bacteria</taxon>
        <taxon>Pseudomonadati</taxon>
        <taxon>Pseudomonadota</taxon>
        <taxon>Alphaproteobacteria</taxon>
        <taxon>Hyphomicrobiales</taxon>
        <taxon>Roseiarcaceae</taxon>
        <taxon>Roseiarcus</taxon>
    </lineage>
</organism>
<evidence type="ECO:0000256" key="1">
    <source>
        <dbReference type="SAM" id="Phobius"/>
    </source>
</evidence>
<comment type="caution">
    <text evidence="3">The sequence shown here is derived from an EMBL/GenBank/DDBJ whole genome shotgun (WGS) entry which is preliminary data.</text>
</comment>
<keyword evidence="1" id="KW-1133">Transmembrane helix</keyword>
<gene>
    <name evidence="3" type="ORF">DFR50_13264</name>
</gene>
<keyword evidence="1" id="KW-0472">Membrane</keyword>
<evidence type="ECO:0008006" key="5">
    <source>
        <dbReference type="Google" id="ProtNLM"/>
    </source>
</evidence>